<accession>A0A914Y3M7</accession>
<organism evidence="2 3">
    <name type="scientific">Panagrolaimus superbus</name>
    <dbReference type="NCBI Taxonomy" id="310955"/>
    <lineage>
        <taxon>Eukaryota</taxon>
        <taxon>Metazoa</taxon>
        <taxon>Ecdysozoa</taxon>
        <taxon>Nematoda</taxon>
        <taxon>Chromadorea</taxon>
        <taxon>Rhabditida</taxon>
        <taxon>Tylenchina</taxon>
        <taxon>Panagrolaimomorpha</taxon>
        <taxon>Panagrolaimoidea</taxon>
        <taxon>Panagrolaimidae</taxon>
        <taxon>Panagrolaimus</taxon>
    </lineage>
</organism>
<reference evidence="3" key="1">
    <citation type="submission" date="2022-11" db="UniProtKB">
        <authorList>
            <consortium name="WormBaseParasite"/>
        </authorList>
    </citation>
    <scope>IDENTIFICATION</scope>
</reference>
<evidence type="ECO:0000256" key="1">
    <source>
        <dbReference type="SAM" id="MobiDB-lite"/>
    </source>
</evidence>
<feature type="compositionally biased region" description="Basic and acidic residues" evidence="1">
    <location>
        <begin position="29"/>
        <end position="49"/>
    </location>
</feature>
<dbReference type="WBParaSite" id="PSU_v2.g14047.t1">
    <property type="protein sequence ID" value="PSU_v2.g14047.t1"/>
    <property type="gene ID" value="PSU_v2.g14047"/>
</dbReference>
<dbReference type="Proteomes" id="UP000887577">
    <property type="component" value="Unplaced"/>
</dbReference>
<feature type="region of interest" description="Disordered" evidence="1">
    <location>
        <begin position="1"/>
        <end position="56"/>
    </location>
</feature>
<proteinExistence type="predicted"/>
<protein>
    <submittedName>
        <fullName evidence="3">Uncharacterized protein</fullName>
    </submittedName>
</protein>
<dbReference type="AlphaFoldDB" id="A0A914Y3M7"/>
<sequence>MPTLIRGDMDKEIHAPPPSTSRTSSRISNHQDDEKKKVGEEETSQKPKVSDAIAINPNMDANEIAKMLMSSLPSEKVVN</sequence>
<evidence type="ECO:0000313" key="2">
    <source>
        <dbReference type="Proteomes" id="UP000887577"/>
    </source>
</evidence>
<name>A0A914Y3M7_9BILA</name>
<evidence type="ECO:0000313" key="3">
    <source>
        <dbReference type="WBParaSite" id="PSU_v2.g14047.t1"/>
    </source>
</evidence>
<keyword evidence="2" id="KW-1185">Reference proteome</keyword>